<evidence type="ECO:0000256" key="9">
    <source>
        <dbReference type="ARBA" id="ARBA00023136"/>
    </source>
</evidence>
<evidence type="ECO:0000313" key="14">
    <source>
        <dbReference type="Proteomes" id="UP001484239"/>
    </source>
</evidence>
<keyword evidence="6" id="KW-0133">Cell shape</keyword>
<dbReference type="InterPro" id="IPR023346">
    <property type="entry name" value="Lysozyme-like_dom_sf"/>
</dbReference>
<evidence type="ECO:0000256" key="4">
    <source>
        <dbReference type="ARBA" id="ARBA00022679"/>
    </source>
</evidence>
<dbReference type="EMBL" id="JBBHLI010000008">
    <property type="protein sequence ID" value="MEK9501915.1"/>
    <property type="molecule type" value="Genomic_DNA"/>
</dbReference>
<evidence type="ECO:0000256" key="6">
    <source>
        <dbReference type="ARBA" id="ARBA00022960"/>
    </source>
</evidence>
<evidence type="ECO:0000259" key="12">
    <source>
        <dbReference type="Pfam" id="PF00912"/>
    </source>
</evidence>
<proteinExistence type="predicted"/>
<evidence type="ECO:0000256" key="7">
    <source>
        <dbReference type="ARBA" id="ARBA00022984"/>
    </source>
</evidence>
<name>A0ABU9EAZ8_9BACT</name>
<evidence type="ECO:0000256" key="10">
    <source>
        <dbReference type="ARBA" id="ARBA00023316"/>
    </source>
</evidence>
<evidence type="ECO:0000256" key="11">
    <source>
        <dbReference type="SAM" id="Phobius"/>
    </source>
</evidence>
<dbReference type="PANTHER" id="PTHR30400:SF0">
    <property type="entry name" value="BIOSYNTHETIC PEPTIDOGLYCAN TRANSGLYCOSYLASE"/>
    <property type="match status" value="1"/>
</dbReference>
<evidence type="ECO:0000256" key="5">
    <source>
        <dbReference type="ARBA" id="ARBA00022692"/>
    </source>
</evidence>
<evidence type="ECO:0000256" key="3">
    <source>
        <dbReference type="ARBA" id="ARBA00022676"/>
    </source>
</evidence>
<dbReference type="RefSeq" id="WP_405280911.1">
    <property type="nucleotide sequence ID" value="NZ_JBBHLI010000008.1"/>
</dbReference>
<keyword evidence="10" id="KW-0961">Cell wall biogenesis/degradation</keyword>
<feature type="domain" description="Glycosyl transferase family 51" evidence="12">
    <location>
        <begin position="119"/>
        <end position="251"/>
    </location>
</feature>
<dbReference type="Pfam" id="PF00912">
    <property type="entry name" value="Transgly"/>
    <property type="match status" value="2"/>
</dbReference>
<keyword evidence="14" id="KW-1185">Reference proteome</keyword>
<gene>
    <name evidence="13" type="ORF">WI372_13060</name>
</gene>
<protein>
    <submittedName>
        <fullName evidence="13">Biosynthetic peptidoglycan transglycosylase</fullName>
    </submittedName>
</protein>
<keyword evidence="9 11" id="KW-0472">Membrane</keyword>
<organism evidence="13 14">
    <name type="scientific">Gaopeijia maritima</name>
    <dbReference type="NCBI Taxonomy" id="3119007"/>
    <lineage>
        <taxon>Bacteria</taxon>
        <taxon>Pseudomonadati</taxon>
        <taxon>Gemmatimonadota</taxon>
        <taxon>Longimicrobiia</taxon>
        <taxon>Gaopeijiales</taxon>
        <taxon>Gaopeijiaceae</taxon>
        <taxon>Gaopeijia</taxon>
    </lineage>
</organism>
<reference evidence="13 14" key="1">
    <citation type="submission" date="2024-02" db="EMBL/GenBank/DDBJ databases">
        <title>A novel Gemmatimonadota bacterium.</title>
        <authorList>
            <person name="Du Z.-J."/>
            <person name="Ye Y.-Q."/>
        </authorList>
    </citation>
    <scope>NUCLEOTIDE SEQUENCE [LARGE SCALE GENOMIC DNA]</scope>
    <source>
        <strain evidence="13 14">DH-20</strain>
    </source>
</reference>
<feature type="transmembrane region" description="Helical" evidence="11">
    <location>
        <begin position="12"/>
        <end position="34"/>
    </location>
</feature>
<evidence type="ECO:0000313" key="13">
    <source>
        <dbReference type="EMBL" id="MEK9501915.1"/>
    </source>
</evidence>
<keyword evidence="3" id="KW-0328">Glycosyltransferase</keyword>
<accession>A0ABU9EAZ8</accession>
<feature type="domain" description="Glycosyl transferase family 51" evidence="12">
    <location>
        <begin position="62"/>
        <end position="101"/>
    </location>
</feature>
<dbReference type="Gene3D" id="1.10.3810.10">
    <property type="entry name" value="Biosynthetic peptidoglycan transglycosylase-like"/>
    <property type="match status" value="2"/>
</dbReference>
<keyword evidence="8 11" id="KW-1133">Transmembrane helix</keyword>
<dbReference type="InterPro" id="IPR011812">
    <property type="entry name" value="Pep_trsgly"/>
</dbReference>
<keyword evidence="4" id="KW-0808">Transferase</keyword>
<keyword evidence="5 11" id="KW-0812">Transmembrane</keyword>
<comment type="caution">
    <text evidence="13">The sequence shown here is derived from an EMBL/GenBank/DDBJ whole genome shotgun (WGS) entry which is preliminary data.</text>
</comment>
<dbReference type="PANTHER" id="PTHR30400">
    <property type="entry name" value="MONOFUNCTIONAL BIOSYNTHETIC PEPTIDOGLYCAN TRANSGLYCOSYLASE"/>
    <property type="match status" value="1"/>
</dbReference>
<dbReference type="InterPro" id="IPR036950">
    <property type="entry name" value="PBP_transglycosylase"/>
</dbReference>
<dbReference type="Proteomes" id="UP001484239">
    <property type="component" value="Unassembled WGS sequence"/>
</dbReference>
<keyword evidence="7" id="KW-0573">Peptidoglycan synthesis</keyword>
<evidence type="ECO:0000256" key="1">
    <source>
        <dbReference type="ARBA" id="ARBA00022475"/>
    </source>
</evidence>
<dbReference type="InterPro" id="IPR001264">
    <property type="entry name" value="Glyco_trans_51"/>
</dbReference>
<evidence type="ECO:0000256" key="8">
    <source>
        <dbReference type="ARBA" id="ARBA00022989"/>
    </source>
</evidence>
<keyword evidence="2" id="KW-0997">Cell inner membrane</keyword>
<keyword evidence="1" id="KW-1003">Cell membrane</keyword>
<dbReference type="SUPFAM" id="SSF53955">
    <property type="entry name" value="Lysozyme-like"/>
    <property type="match status" value="2"/>
</dbReference>
<evidence type="ECO:0000256" key="2">
    <source>
        <dbReference type="ARBA" id="ARBA00022519"/>
    </source>
</evidence>
<sequence>MKRRTRTIRRIVLKGLAVVIGLPFLAWLLLPWPIALKWNDPERTSFMKYRIAQAAEKGEDFELRHDWIPLAQMSTEIPRAVILAEDQRFRLHGGVDWEALGEELDYDGEPPFSWLSPSDWAAVGRAVRRGWSERSEVKGRSTLTQQLAKNLYFTPERSLRRKVGEFVVAQRLEWFLDKDRILEVYLNTAEFGPGIFGVEAASRAYFGVGASRLDRWQAATLAATLPHPLTSNPTTRPGEMSWRRDRILGMMGGR</sequence>